<keyword evidence="3" id="KW-0812">Transmembrane</keyword>
<reference evidence="5" key="1">
    <citation type="submission" date="2022-01" db="EMBL/GenBank/DDBJ databases">
        <title>Gillisia lutea sp. nov., isolated from marine plastic residues from the Malvarosa beach (Valencia, Spain).</title>
        <authorList>
            <person name="Vidal-Verdu A."/>
            <person name="Molina-Menor E."/>
            <person name="Satari L."/>
            <person name="Pascual J."/>
            <person name="Pereto J."/>
            <person name="Porcar M."/>
        </authorList>
    </citation>
    <scope>NUCLEOTIDE SEQUENCE</scope>
    <source>
        <strain evidence="5">M10.2A</strain>
    </source>
</reference>
<dbReference type="RefSeq" id="WP_236132964.1">
    <property type="nucleotide sequence ID" value="NZ_JAKGTH010000006.1"/>
</dbReference>
<comment type="caution">
    <text evidence="5">The sequence shown here is derived from an EMBL/GenBank/DDBJ whole genome shotgun (WGS) entry which is preliminary data.</text>
</comment>
<feature type="domain" description="Peptidase M56" evidence="4">
    <location>
        <begin position="159"/>
        <end position="251"/>
    </location>
</feature>
<keyword evidence="1" id="KW-0175">Coiled coil</keyword>
<dbReference type="InterPro" id="IPR052173">
    <property type="entry name" value="Beta-lactam_resp_regulator"/>
</dbReference>
<evidence type="ECO:0000313" key="6">
    <source>
        <dbReference type="Proteomes" id="UP001179363"/>
    </source>
</evidence>
<feature type="coiled-coil region" evidence="1">
    <location>
        <begin position="432"/>
        <end position="469"/>
    </location>
</feature>
<evidence type="ECO:0000256" key="1">
    <source>
        <dbReference type="SAM" id="Coils"/>
    </source>
</evidence>
<keyword evidence="3" id="KW-0472">Membrane</keyword>
<feature type="compositionally biased region" description="Pro residues" evidence="2">
    <location>
        <begin position="390"/>
        <end position="401"/>
    </location>
</feature>
<evidence type="ECO:0000256" key="3">
    <source>
        <dbReference type="SAM" id="Phobius"/>
    </source>
</evidence>
<dbReference type="PANTHER" id="PTHR34978">
    <property type="entry name" value="POSSIBLE SENSOR-TRANSDUCER PROTEIN BLAR"/>
    <property type="match status" value="1"/>
</dbReference>
<dbReference type="PANTHER" id="PTHR34978:SF3">
    <property type="entry name" value="SLR0241 PROTEIN"/>
    <property type="match status" value="1"/>
</dbReference>
<evidence type="ECO:0000256" key="2">
    <source>
        <dbReference type="SAM" id="MobiDB-lite"/>
    </source>
</evidence>
<dbReference type="Pfam" id="PF05569">
    <property type="entry name" value="Peptidase_M56"/>
    <property type="match status" value="1"/>
</dbReference>
<organism evidence="5 6">
    <name type="scientific">Gillisia lutea</name>
    <dbReference type="NCBI Taxonomy" id="2909668"/>
    <lineage>
        <taxon>Bacteria</taxon>
        <taxon>Pseudomonadati</taxon>
        <taxon>Bacteroidota</taxon>
        <taxon>Flavobacteriia</taxon>
        <taxon>Flavobacteriales</taxon>
        <taxon>Flavobacteriaceae</taxon>
        <taxon>Gillisia</taxon>
    </lineage>
</organism>
<keyword evidence="6" id="KW-1185">Reference proteome</keyword>
<feature type="region of interest" description="Disordered" evidence="2">
    <location>
        <begin position="389"/>
        <end position="419"/>
    </location>
</feature>
<feature type="transmembrane region" description="Helical" evidence="3">
    <location>
        <begin position="84"/>
        <end position="103"/>
    </location>
</feature>
<protein>
    <recommendedName>
        <fullName evidence="4">Peptidase M56 domain-containing protein</fullName>
    </recommendedName>
</protein>
<proteinExistence type="predicted"/>
<dbReference type="EMBL" id="JAKGTH010000006">
    <property type="protein sequence ID" value="MCF4100829.1"/>
    <property type="molecule type" value="Genomic_DNA"/>
</dbReference>
<dbReference type="Proteomes" id="UP001179363">
    <property type="component" value="Unassembled WGS sequence"/>
</dbReference>
<feature type="transmembrane region" description="Helical" evidence="3">
    <location>
        <begin position="6"/>
        <end position="23"/>
    </location>
</feature>
<gene>
    <name evidence="5" type="ORF">L1I30_04040</name>
</gene>
<accession>A0ABS9EG51</accession>
<name>A0ABS9EG51_9FLAO</name>
<keyword evidence="3" id="KW-1133">Transmembrane helix</keyword>
<evidence type="ECO:0000313" key="5">
    <source>
        <dbReference type="EMBL" id="MCF4100829.1"/>
    </source>
</evidence>
<sequence>MELYFLKSAACLGIFFLFYKLILEQENMHVFKRIYLLFSVIASMLIPLITFYTYVEASEAGSLLSQQVIQEIDALHSTGENLDWTFILWSIYFIGVIFFSLKFSKNLGELIFRIKRNPKFKDHDVTNVLLPSKIEPHTFFRYIFLNKKRFERGEIPAEVLLHEQAHARQKHSLDILFIELLQIWMWFNPLIYLVKHAIKLNHEFLADQAVIRKGTPKATYQKILLAFSSNAETSNLASAINYSSIKKRFTVMKTHTSKKGILIRSLLLLPLLAVLLYSFSTNEIVQLEEKVQVEGKSAIADFPTQQEKATKKMIKEYNKLAKHYNSQEVDRIIIKMKDVERMKYIYSLMTPKQREAAEEFPHFPLPPRPEAPRHPERIANVERVARIAHPEPPTAPEPPAPHFEQSEMPSPPEEYLGHDGQREMERVQVIEERKMKIAARNMERESREMQKQERMMKRAERDMQKREMEIKFNTPPPPPVPEIHMKQLAEEGAEFFYNGKSISSEEAIKIVKTNKNININVRKSNNEKPTVKLTTDPIEIN</sequence>
<feature type="transmembrane region" description="Helical" evidence="3">
    <location>
        <begin position="35"/>
        <end position="55"/>
    </location>
</feature>
<feature type="transmembrane region" description="Helical" evidence="3">
    <location>
        <begin position="261"/>
        <end position="279"/>
    </location>
</feature>
<evidence type="ECO:0000259" key="4">
    <source>
        <dbReference type="Pfam" id="PF05569"/>
    </source>
</evidence>
<dbReference type="InterPro" id="IPR008756">
    <property type="entry name" value="Peptidase_M56"/>
</dbReference>